<dbReference type="OrthoDB" id="7062584at2"/>
<dbReference type="EMBL" id="FOVM01000007">
    <property type="protein sequence ID" value="SFN91140.1"/>
    <property type="molecule type" value="Genomic_DNA"/>
</dbReference>
<accession>A0A1I5CVW0</accession>
<name>A0A1I5CVW0_9MICO</name>
<dbReference type="RefSeq" id="WP_090712102.1">
    <property type="nucleotide sequence ID" value="NZ_FOVM01000007.1"/>
</dbReference>
<keyword evidence="2" id="KW-1185">Reference proteome</keyword>
<dbReference type="AlphaFoldDB" id="A0A1I5CVW0"/>
<evidence type="ECO:0000313" key="1">
    <source>
        <dbReference type="EMBL" id="SFN91140.1"/>
    </source>
</evidence>
<dbReference type="Pfam" id="PF12900">
    <property type="entry name" value="Pyridox_ox_2"/>
    <property type="match status" value="1"/>
</dbReference>
<proteinExistence type="predicted"/>
<dbReference type="InterPro" id="IPR024747">
    <property type="entry name" value="Pyridox_Oxase-rel"/>
</dbReference>
<dbReference type="SUPFAM" id="SSF50475">
    <property type="entry name" value="FMN-binding split barrel"/>
    <property type="match status" value="1"/>
</dbReference>
<dbReference type="Proteomes" id="UP000198867">
    <property type="component" value="Unassembled WGS sequence"/>
</dbReference>
<dbReference type="InterPro" id="IPR012349">
    <property type="entry name" value="Split_barrel_FMN-bd"/>
</dbReference>
<protein>
    <submittedName>
        <fullName evidence="1">Nitroimidazol reductase NimA, pyridoxamine 5'-phosphate oxidase superfamily</fullName>
    </submittedName>
</protein>
<evidence type="ECO:0000313" key="2">
    <source>
        <dbReference type="Proteomes" id="UP000198867"/>
    </source>
</evidence>
<organism evidence="1 2">
    <name type="scientific">Mycetocola miduiensis</name>
    <dbReference type="NCBI Taxonomy" id="995034"/>
    <lineage>
        <taxon>Bacteria</taxon>
        <taxon>Bacillati</taxon>
        <taxon>Actinomycetota</taxon>
        <taxon>Actinomycetes</taxon>
        <taxon>Micrococcales</taxon>
        <taxon>Microbacteriaceae</taxon>
        <taxon>Mycetocola</taxon>
    </lineage>
</organism>
<gene>
    <name evidence="1" type="ORF">SAMN05216219_2615</name>
</gene>
<dbReference type="STRING" id="995034.SAMN05216219_2615"/>
<sequence>MSSIDEPITVLTKEEAWDFLRERTMGRLAVSVAGHPDIFPINYYADENSFVFRTAPGSKLLEVTINASVAFEVDSYSTTEAWSVVVKGEAAILEKQADIYAAEALPLRSWVPTLKPVFVRVTPSEINGRHFDLGPEPEPDFV</sequence>
<dbReference type="Gene3D" id="2.30.110.10">
    <property type="entry name" value="Electron Transport, Fmn-binding Protein, Chain A"/>
    <property type="match status" value="1"/>
</dbReference>
<reference evidence="2" key="1">
    <citation type="submission" date="2016-10" db="EMBL/GenBank/DDBJ databases">
        <authorList>
            <person name="Varghese N."/>
            <person name="Submissions S."/>
        </authorList>
    </citation>
    <scope>NUCLEOTIDE SEQUENCE [LARGE SCALE GENOMIC DNA]</scope>
    <source>
        <strain evidence="2">CGMCC 1.11101</strain>
    </source>
</reference>